<dbReference type="EMBL" id="AP023367">
    <property type="protein sequence ID" value="BCJ95807.1"/>
    <property type="molecule type" value="Genomic_DNA"/>
</dbReference>
<sequence length="136" mass="16143">MRKVWKSYLPGICIGFTFSVLFSAIYNIVTHNSNEGYFLSILQLFGFLIVINGMDYLLSYIDFRSYKTYFITELILGYALFMATAFVFHWFSFHYKNLIIMTTAYVAIYTFIHSYFNMLEKERAAYINRLISNKEK</sequence>
<organism evidence="1 2">
    <name type="scientific">Anaerocolumna cellulosilytica</name>
    <dbReference type="NCBI Taxonomy" id="433286"/>
    <lineage>
        <taxon>Bacteria</taxon>
        <taxon>Bacillati</taxon>
        <taxon>Bacillota</taxon>
        <taxon>Clostridia</taxon>
        <taxon>Lachnospirales</taxon>
        <taxon>Lachnospiraceae</taxon>
        <taxon>Anaerocolumna</taxon>
    </lineage>
</organism>
<dbReference type="KEGG" id="acel:acsn021_33760"/>
<protein>
    <submittedName>
        <fullName evidence="1">Uncharacterized protein</fullName>
    </submittedName>
</protein>
<dbReference type="Proteomes" id="UP000515561">
    <property type="component" value="Chromosome"/>
</dbReference>
<evidence type="ECO:0000313" key="1">
    <source>
        <dbReference type="EMBL" id="BCJ95807.1"/>
    </source>
</evidence>
<dbReference type="AlphaFoldDB" id="A0A6S6R724"/>
<gene>
    <name evidence="1" type="ORF">acsn021_33760</name>
</gene>
<proteinExistence type="predicted"/>
<name>A0A6S6R724_9FIRM</name>
<dbReference type="InterPro" id="IPR021560">
    <property type="entry name" value="DUF3021"/>
</dbReference>
<dbReference type="Pfam" id="PF11457">
    <property type="entry name" value="DUF3021"/>
    <property type="match status" value="1"/>
</dbReference>
<keyword evidence="2" id="KW-1185">Reference proteome</keyword>
<dbReference type="RefSeq" id="WP_184093676.1">
    <property type="nucleotide sequence ID" value="NZ_AP023367.1"/>
</dbReference>
<reference evidence="1 2" key="1">
    <citation type="journal article" date="2016" name="Int. J. Syst. Evol. Microbiol.">
        <title>Descriptions of Anaerotaenia torta gen. nov., sp. nov. and Anaerocolumna cellulosilytica gen. nov., sp. nov. isolated from a methanogenic reactor of cattle waste.</title>
        <authorList>
            <person name="Uek A."/>
            <person name="Ohtaki Y."/>
            <person name="Kaku N."/>
            <person name="Ueki K."/>
        </authorList>
    </citation>
    <scope>NUCLEOTIDE SEQUENCE [LARGE SCALE GENOMIC DNA]</scope>
    <source>
        <strain evidence="1 2">SN021</strain>
    </source>
</reference>
<evidence type="ECO:0000313" key="2">
    <source>
        <dbReference type="Proteomes" id="UP000515561"/>
    </source>
</evidence>
<accession>A0A6S6R724</accession>